<dbReference type="RefSeq" id="WP_090204288.1">
    <property type="nucleotide sequence ID" value="NZ_LT629777.1"/>
</dbReference>
<sequence length="209" mass="22770">MCSEAQYQPHDLLWGLTPAQLPADAPAWVSEVLGQGQPVVVRRALTVADQVPVGVRGTLREQRFATLMPRGLVERRVRPEALVDCSLVTRDEPALQALRQLRPLLDAWGLVWGISGSAGFELATGLPTVHPQSDLDLILRTPQMLPRHRAAELLQQLDNPFCRVDLQLQTPLGAVALAEWAGSAQRVLLKGAAGALLVSDPWNLQEHAA</sequence>
<gene>
    <name evidence="3" type="primary">mdcG</name>
    <name evidence="6" type="ORF">SAMN05216598_1902</name>
</gene>
<dbReference type="Pfam" id="PF20866">
    <property type="entry name" value="MdcG_N"/>
    <property type="match status" value="1"/>
</dbReference>
<keyword evidence="7" id="KW-1185">Reference proteome</keyword>
<dbReference type="GeneID" id="300206899"/>
<organism evidence="6 7">
    <name type="scientific">Pseudomonas asplenii</name>
    <dbReference type="NCBI Taxonomy" id="53407"/>
    <lineage>
        <taxon>Bacteria</taxon>
        <taxon>Pseudomonadati</taxon>
        <taxon>Pseudomonadota</taxon>
        <taxon>Gammaproteobacteria</taxon>
        <taxon>Pseudomonadales</taxon>
        <taxon>Pseudomonadaceae</taxon>
        <taxon>Pseudomonas</taxon>
    </lineage>
</organism>
<keyword evidence="1 3" id="KW-0808">Transferase</keyword>
<dbReference type="Pfam" id="PF10620">
    <property type="entry name" value="MdcG"/>
    <property type="match status" value="1"/>
</dbReference>
<dbReference type="EMBL" id="LT629777">
    <property type="protein sequence ID" value="SDS53932.1"/>
    <property type="molecule type" value="Genomic_DNA"/>
</dbReference>
<dbReference type="NCBIfam" id="NF002332">
    <property type="entry name" value="PRK01293.1"/>
    <property type="match status" value="1"/>
</dbReference>
<comment type="function">
    <text evidence="3">Transfers 2'-(5-triphosphoribosyl)-3'-dephosphocoenzyme-A to the apo-[acyl-carrier-protein] of the malonate decarboxylase to yield holo-[acyl-carrier-protein].</text>
</comment>
<dbReference type="InterPro" id="IPR017557">
    <property type="entry name" value="Holo-ACP_synthase"/>
</dbReference>
<dbReference type="InterPro" id="IPR048903">
    <property type="entry name" value="MdcG_N"/>
</dbReference>
<keyword evidence="2 3" id="KW-0548">Nucleotidyltransferase</keyword>
<name>A0A1H1T140_9PSED</name>
<evidence type="ECO:0000313" key="7">
    <source>
        <dbReference type="Proteomes" id="UP000199524"/>
    </source>
</evidence>
<evidence type="ECO:0000256" key="2">
    <source>
        <dbReference type="ARBA" id="ARBA00022695"/>
    </source>
</evidence>
<protein>
    <recommendedName>
        <fullName evidence="3">Phosphoribosyl-dephospho-CoA transferase</fullName>
        <ecNumber evidence="3">2.7.7.66</ecNumber>
    </recommendedName>
    <alternativeName>
        <fullName evidence="3">Malonate decarboxylase holo-[acyl-carrier-protein] synthase</fullName>
        <shortName evidence="3">Holo-ACP synthase</shortName>
    </alternativeName>
</protein>
<evidence type="ECO:0000313" key="6">
    <source>
        <dbReference type="EMBL" id="SDS53932.1"/>
    </source>
</evidence>
<proteinExistence type="inferred from homology"/>
<evidence type="ECO:0000259" key="5">
    <source>
        <dbReference type="Pfam" id="PF20866"/>
    </source>
</evidence>
<dbReference type="Proteomes" id="UP000199524">
    <property type="component" value="Chromosome I"/>
</dbReference>
<accession>A0A1H1T140</accession>
<dbReference type="AlphaFoldDB" id="A0A1H1T140"/>
<reference evidence="7" key="1">
    <citation type="submission" date="2016-10" db="EMBL/GenBank/DDBJ databases">
        <authorList>
            <person name="Varghese N."/>
            <person name="Submissions S."/>
        </authorList>
    </citation>
    <scope>NUCLEOTIDE SEQUENCE [LARGE SCALE GENOMIC DNA]</scope>
    <source>
        <strain evidence="7">ATCC 23835</strain>
    </source>
</reference>
<feature type="domain" description="Phosphoribosyl-dephospho-CoA transferase MdcG N-terminal" evidence="5">
    <location>
        <begin position="8"/>
        <end position="79"/>
    </location>
</feature>
<dbReference type="HAMAP" id="MF_00650">
    <property type="entry name" value="Malonate_MdcG"/>
    <property type="match status" value="1"/>
</dbReference>
<dbReference type="GO" id="GO:0016779">
    <property type="term" value="F:nucleotidyltransferase activity"/>
    <property type="evidence" value="ECO:0007669"/>
    <property type="project" value="UniProtKB-UniRule"/>
</dbReference>
<evidence type="ECO:0000256" key="3">
    <source>
        <dbReference type="HAMAP-Rule" id="MF_00650"/>
    </source>
</evidence>
<feature type="active site" evidence="3">
    <location>
        <position position="134"/>
    </location>
</feature>
<dbReference type="EC" id="2.7.7.66" evidence="3"/>
<feature type="active site" evidence="3">
    <location>
        <position position="136"/>
    </location>
</feature>
<feature type="domain" description="Phosphoribosyl-dephospho-CoA transferase MdcG C-terminal" evidence="4">
    <location>
        <begin position="89"/>
        <end position="201"/>
    </location>
</feature>
<comment type="catalytic activity">
    <reaction evidence="3">
        <text>apo-[malonate decarboxylase ACP] + 2'-(5''-triphospho-alpha-D-ribosyl)-3'-dephospho-CoA = holo-[malonate decarboxylase ACP] + diphosphate</text>
        <dbReference type="Rhea" id="RHEA:42644"/>
        <dbReference type="Rhea" id="RHEA-COMP:10160"/>
        <dbReference type="Rhea" id="RHEA-COMP:10161"/>
        <dbReference type="ChEBI" id="CHEBI:29999"/>
        <dbReference type="ChEBI" id="CHEBI:33019"/>
        <dbReference type="ChEBI" id="CHEBI:61378"/>
        <dbReference type="ChEBI" id="CHEBI:82683"/>
        <dbReference type="EC" id="2.7.7.66"/>
    </reaction>
</comment>
<evidence type="ECO:0000259" key="4">
    <source>
        <dbReference type="Pfam" id="PF10620"/>
    </source>
</evidence>
<evidence type="ECO:0000256" key="1">
    <source>
        <dbReference type="ARBA" id="ARBA00022679"/>
    </source>
</evidence>
<dbReference type="NCBIfam" id="TIGR03135">
    <property type="entry name" value="malonate_mdcG"/>
    <property type="match status" value="1"/>
</dbReference>
<dbReference type="InterPro" id="IPR049180">
    <property type="entry name" value="MdcG_C"/>
</dbReference>
<comment type="similarity">
    <text evidence="3">Belongs to the MdcG family.</text>
</comment>